<dbReference type="SMART" id="SM00934">
    <property type="entry name" value="OMPdecase"/>
    <property type="match status" value="1"/>
</dbReference>
<comment type="catalytic activity">
    <reaction evidence="6 7">
        <text>orotidine 5'-phosphate + H(+) = UMP + CO2</text>
        <dbReference type="Rhea" id="RHEA:11596"/>
        <dbReference type="ChEBI" id="CHEBI:15378"/>
        <dbReference type="ChEBI" id="CHEBI:16526"/>
        <dbReference type="ChEBI" id="CHEBI:57538"/>
        <dbReference type="ChEBI" id="CHEBI:57865"/>
        <dbReference type="EC" id="4.1.1.23"/>
    </reaction>
</comment>
<keyword evidence="5 7" id="KW-0456">Lyase</keyword>
<comment type="pathway">
    <text evidence="1 7">Pyrimidine metabolism; UMP biosynthesis via de novo pathway; UMP from orotate: step 2/2.</text>
</comment>
<keyword evidence="10" id="KW-1185">Reference proteome</keyword>
<dbReference type="InterPro" id="IPR011995">
    <property type="entry name" value="OMPdecase_type-2"/>
</dbReference>
<dbReference type="SUPFAM" id="SSF51366">
    <property type="entry name" value="Ribulose-phoshate binding barrel"/>
    <property type="match status" value="1"/>
</dbReference>
<dbReference type="UniPathway" id="UPA00070">
    <property type="reaction ID" value="UER00120"/>
</dbReference>
<dbReference type="InterPro" id="IPR018089">
    <property type="entry name" value="OMPdecase_AS"/>
</dbReference>
<evidence type="ECO:0000256" key="4">
    <source>
        <dbReference type="ARBA" id="ARBA00022975"/>
    </source>
</evidence>
<keyword evidence="4 7" id="KW-0665">Pyrimidine biosynthesis</keyword>
<name>A0A7W5DV90_9BACT</name>
<evidence type="ECO:0000256" key="7">
    <source>
        <dbReference type="HAMAP-Rule" id="MF_01215"/>
    </source>
</evidence>
<dbReference type="RefSeq" id="WP_184302180.1">
    <property type="nucleotide sequence ID" value="NZ_JACHXU010000002.1"/>
</dbReference>
<comment type="caution">
    <text evidence="9">The sequence shown here is derived from an EMBL/GenBank/DDBJ whole genome shotgun (WGS) entry which is preliminary data.</text>
</comment>
<dbReference type="EC" id="4.1.1.23" evidence="7"/>
<evidence type="ECO:0000256" key="6">
    <source>
        <dbReference type="ARBA" id="ARBA00049157"/>
    </source>
</evidence>
<dbReference type="PANTHER" id="PTHR43375">
    <property type="entry name" value="OROTIDINE 5'-PHOSPHATE DECARBOXYLASE"/>
    <property type="match status" value="1"/>
</dbReference>
<organism evidence="9 10">
    <name type="scientific">Aporhodopirellula rubra</name>
    <dbReference type="NCBI Taxonomy" id="980271"/>
    <lineage>
        <taxon>Bacteria</taxon>
        <taxon>Pseudomonadati</taxon>
        <taxon>Planctomycetota</taxon>
        <taxon>Planctomycetia</taxon>
        <taxon>Pirellulales</taxon>
        <taxon>Pirellulaceae</taxon>
        <taxon>Aporhodopirellula</taxon>
    </lineage>
</organism>
<evidence type="ECO:0000256" key="1">
    <source>
        <dbReference type="ARBA" id="ARBA00004861"/>
    </source>
</evidence>
<evidence type="ECO:0000256" key="5">
    <source>
        <dbReference type="ARBA" id="ARBA00023239"/>
    </source>
</evidence>
<dbReference type="HAMAP" id="MF_01215">
    <property type="entry name" value="OMPdecase_type2"/>
    <property type="match status" value="1"/>
</dbReference>
<dbReference type="NCBIfam" id="TIGR02127">
    <property type="entry name" value="pyrF_sub2"/>
    <property type="match status" value="1"/>
</dbReference>
<evidence type="ECO:0000256" key="2">
    <source>
        <dbReference type="ARBA" id="ARBA00008847"/>
    </source>
</evidence>
<dbReference type="InterPro" id="IPR001754">
    <property type="entry name" value="OMPdeCOase_dom"/>
</dbReference>
<feature type="domain" description="Orotidine 5'-phosphate decarboxylase" evidence="8">
    <location>
        <begin position="17"/>
        <end position="288"/>
    </location>
</feature>
<comment type="similarity">
    <text evidence="2 7">Belongs to the OMP decarboxylase family. Type 2 subfamily.</text>
</comment>
<dbReference type="Gene3D" id="3.20.20.70">
    <property type="entry name" value="Aldolase class I"/>
    <property type="match status" value="1"/>
</dbReference>
<feature type="active site" description="Proton donor" evidence="7">
    <location>
        <position position="104"/>
    </location>
</feature>
<dbReference type="InterPro" id="IPR013785">
    <property type="entry name" value="Aldolase_TIM"/>
</dbReference>
<accession>A0A7W5DV90</accession>
<evidence type="ECO:0000256" key="3">
    <source>
        <dbReference type="ARBA" id="ARBA00022793"/>
    </source>
</evidence>
<keyword evidence="3 7" id="KW-0210">Decarboxylase</keyword>
<gene>
    <name evidence="7" type="primary">pyrF</name>
    <name evidence="9" type="ORF">FHS27_000903</name>
</gene>
<dbReference type="CDD" id="cd04725">
    <property type="entry name" value="OMP_decarboxylase_like"/>
    <property type="match status" value="1"/>
</dbReference>
<sequence length="310" mass="32221">MTFSTRINEAITRTGSVTCVGLDPRKAQLPAPIRDAVSSDTPDAWAAAYTQFCCEIVDVVKEMVPCVKPQAAFFEQLGPAGMVSLGQVIRYAADAGLIVITDGKRNDIGSTATAYADAYLGSTASVAAAGGDPATASPWGGDALTVSPYLGRDSLEPFVEVCDQRAAGIFVLVKTSNPGGGYLQDLQCDGRTVYRSVADLVSELNAGRLDADGYGPIGAVVGATYPEQLVELRAAMPHSILLVPGFGAQGGAAKDVKAALDASGRGAVINSSRGIIFAHARKEFAGTFGDARWQDAVRAATAEMNEQLRA</sequence>
<evidence type="ECO:0000259" key="8">
    <source>
        <dbReference type="SMART" id="SM00934"/>
    </source>
</evidence>
<dbReference type="InterPro" id="IPR011060">
    <property type="entry name" value="RibuloseP-bd_barrel"/>
</dbReference>
<dbReference type="PANTHER" id="PTHR43375:SF1">
    <property type="entry name" value="OROTIDINE 5'-PHOSPHATE DECARBOXYLASE"/>
    <property type="match status" value="1"/>
</dbReference>
<dbReference type="Proteomes" id="UP000536179">
    <property type="component" value="Unassembled WGS sequence"/>
</dbReference>
<evidence type="ECO:0000313" key="9">
    <source>
        <dbReference type="EMBL" id="MBB3205136.1"/>
    </source>
</evidence>
<dbReference type="AlphaFoldDB" id="A0A7W5DV90"/>
<reference evidence="9 10" key="1">
    <citation type="submission" date="2020-08" db="EMBL/GenBank/DDBJ databases">
        <title>Genomic Encyclopedia of Type Strains, Phase III (KMG-III): the genomes of soil and plant-associated and newly described type strains.</title>
        <authorList>
            <person name="Whitman W."/>
        </authorList>
    </citation>
    <scope>NUCLEOTIDE SEQUENCE [LARGE SCALE GENOMIC DNA]</scope>
    <source>
        <strain evidence="9 10">CECT 8075</strain>
    </source>
</reference>
<dbReference type="EMBL" id="JACHXU010000002">
    <property type="protein sequence ID" value="MBB3205136.1"/>
    <property type="molecule type" value="Genomic_DNA"/>
</dbReference>
<dbReference type="GO" id="GO:0004590">
    <property type="term" value="F:orotidine-5'-phosphate decarboxylase activity"/>
    <property type="evidence" value="ECO:0007669"/>
    <property type="project" value="UniProtKB-UniRule"/>
</dbReference>
<protein>
    <recommendedName>
        <fullName evidence="7">Orotidine 5'-phosphate decarboxylase</fullName>
        <ecNumber evidence="7">4.1.1.23</ecNumber>
    </recommendedName>
    <alternativeName>
        <fullName evidence="7">OMP decarboxylase</fullName>
        <shortName evidence="7">OMPDCase</shortName>
        <shortName evidence="7">OMPdecase</shortName>
    </alternativeName>
</protein>
<evidence type="ECO:0000313" key="10">
    <source>
        <dbReference type="Proteomes" id="UP000536179"/>
    </source>
</evidence>
<dbReference type="Pfam" id="PF00215">
    <property type="entry name" value="OMPdecase"/>
    <property type="match status" value="1"/>
</dbReference>
<dbReference type="GO" id="GO:0006207">
    <property type="term" value="P:'de novo' pyrimidine nucleobase biosynthetic process"/>
    <property type="evidence" value="ECO:0007669"/>
    <property type="project" value="InterPro"/>
</dbReference>
<proteinExistence type="inferred from homology"/>
<dbReference type="PROSITE" id="PS00156">
    <property type="entry name" value="OMPDECASE"/>
    <property type="match status" value="1"/>
</dbReference>
<dbReference type="GO" id="GO:0044205">
    <property type="term" value="P:'de novo' UMP biosynthetic process"/>
    <property type="evidence" value="ECO:0007669"/>
    <property type="project" value="UniProtKB-UniRule"/>
</dbReference>
<dbReference type="FunFam" id="3.20.20.70:FF:000246">
    <property type="entry name" value="Orotidine 5'-phosphate decarboxylase"/>
    <property type="match status" value="1"/>
</dbReference>